<reference evidence="1" key="1">
    <citation type="submission" date="2022-10" db="EMBL/GenBank/DDBJ databases">
        <title>Culturing micro-colonial fungi from biological soil crusts in the Mojave desert and describing Neophaeococcomyces mojavensis, and introducing the new genera and species Taxawa tesnikishii.</title>
        <authorList>
            <person name="Kurbessoian T."/>
            <person name="Stajich J.E."/>
        </authorList>
    </citation>
    <scope>NUCLEOTIDE SEQUENCE</scope>
    <source>
        <strain evidence="1">TK_1</strain>
    </source>
</reference>
<name>A0ABQ9NHC1_9PEZI</name>
<dbReference type="EMBL" id="JAPDRL010000094">
    <property type="protein sequence ID" value="KAJ9657907.1"/>
    <property type="molecule type" value="Genomic_DNA"/>
</dbReference>
<evidence type="ECO:0008006" key="3">
    <source>
        <dbReference type="Google" id="ProtNLM"/>
    </source>
</evidence>
<proteinExistence type="predicted"/>
<sequence length="248" mass="23902">MLPAVAGPSISGPASAALGSTTLTASPAPDFTVGTQTLSTGGPAITVSDTTLLLDTFELVINGQTTALLQPAPTHSRALLTIGQIIATTLVPGGPAITISGTTLSLASATALVINGQISTLPHPTPAHTSALPPLVYGSSTTTANSASAYVIGTQTLSPGGPAITVSGTLLGLALDGTALVVRTNTVTEGMGLGGYIWSGLGGSGTASGTTTGPAAFTGAADSRRLHGRGKLPVGIGLAGVLGAVGMA</sequence>
<gene>
    <name evidence="1" type="ORF">H2201_008016</name>
</gene>
<accession>A0ABQ9NHC1</accession>
<organism evidence="1 2">
    <name type="scientific">Coniosporium apollinis</name>
    <dbReference type="NCBI Taxonomy" id="61459"/>
    <lineage>
        <taxon>Eukaryota</taxon>
        <taxon>Fungi</taxon>
        <taxon>Dikarya</taxon>
        <taxon>Ascomycota</taxon>
        <taxon>Pezizomycotina</taxon>
        <taxon>Dothideomycetes</taxon>
        <taxon>Dothideomycetes incertae sedis</taxon>
        <taxon>Coniosporium</taxon>
    </lineage>
</organism>
<evidence type="ECO:0000313" key="2">
    <source>
        <dbReference type="Proteomes" id="UP001172684"/>
    </source>
</evidence>
<protein>
    <recommendedName>
        <fullName evidence="3">DUF3494 domain-containing protein</fullName>
    </recommendedName>
</protein>
<comment type="caution">
    <text evidence="1">The sequence shown here is derived from an EMBL/GenBank/DDBJ whole genome shotgun (WGS) entry which is preliminary data.</text>
</comment>
<dbReference type="Proteomes" id="UP001172684">
    <property type="component" value="Unassembled WGS sequence"/>
</dbReference>
<keyword evidence="2" id="KW-1185">Reference proteome</keyword>
<evidence type="ECO:0000313" key="1">
    <source>
        <dbReference type="EMBL" id="KAJ9657907.1"/>
    </source>
</evidence>